<gene>
    <name evidence="9" type="primary">mnmA</name>
    <name evidence="12" type="ORF">B5M47_03355</name>
</gene>
<dbReference type="Proteomes" id="UP000192520">
    <property type="component" value="Unassembled WGS sequence"/>
</dbReference>
<feature type="binding site" evidence="9">
    <location>
        <position position="40"/>
    </location>
    <ligand>
        <name>ATP</name>
        <dbReference type="ChEBI" id="CHEBI:30616"/>
    </ligand>
</feature>
<feature type="site" description="Interaction with tRNA" evidence="9">
    <location>
        <position position="128"/>
    </location>
</feature>
<keyword evidence="4 9" id="KW-0547">Nucleotide-binding</keyword>
<dbReference type="PANTHER" id="PTHR11933:SF5">
    <property type="entry name" value="MITOCHONDRIAL TRNA-SPECIFIC 2-THIOURIDYLASE 1"/>
    <property type="match status" value="1"/>
</dbReference>
<keyword evidence="9" id="KW-0963">Cytoplasm</keyword>
<dbReference type="AlphaFoldDB" id="A0A1W9NXB7"/>
<dbReference type="InterPro" id="IPR004506">
    <property type="entry name" value="MnmA-like"/>
</dbReference>
<sequence length="373" mass="42608">MGINLKSRQKIAVALSGGVDSAVAAALLKEQGYQLIGVFMDCRQKGTECRADKDRQDALRAASHLKIPFRVFDFRREYRQQVLNYFYREYQKGRTPNPDILCNQKIKFGLFMKKSLKSLGVSHIATGHYAHIEQENSSFRLFQAQDKSKDQSYFLYRLNQDQLAHAIFPLGKITKKQVRQKAKKLGLSNWNRPDSQGICFIGEVDLFNFLRQRIKEKEGFVVNAKGQKIGRHKGIWFYTIGQRHGFTINRYQGTPLYVIDKDIKNNLLIVGKRKEAYRQKFAVEDLSWVSGRPFTGECLIRIRHLGELIPGSIYPDSDLKKDLYHVKLKKAVFAVAPGQSAVFMSPPKNKRIEVLGGGIILNPSQPLLSESLI</sequence>
<dbReference type="Pfam" id="PF03054">
    <property type="entry name" value="tRNA_Me_trans"/>
    <property type="match status" value="1"/>
</dbReference>
<feature type="region of interest" description="Interaction with target base in tRNA" evidence="9">
    <location>
        <begin position="97"/>
        <end position="99"/>
    </location>
</feature>
<organism evidence="12 13">
    <name type="scientific">candidate division CPR3 bacterium 4484_211</name>
    <dbReference type="NCBI Taxonomy" id="1968527"/>
    <lineage>
        <taxon>Bacteria</taxon>
        <taxon>Bacteria division CPR3</taxon>
    </lineage>
</organism>
<dbReference type="Gene3D" id="3.40.50.620">
    <property type="entry name" value="HUPs"/>
    <property type="match status" value="1"/>
</dbReference>
<dbReference type="Pfam" id="PF20258">
    <property type="entry name" value="tRNA_Me_trans_C"/>
    <property type="match status" value="1"/>
</dbReference>
<feature type="disulfide bond" description="Alternate" evidence="9">
    <location>
        <begin position="102"/>
        <end position="199"/>
    </location>
</feature>
<name>A0A1W9NXB7_UNCC3</name>
<evidence type="ECO:0000256" key="6">
    <source>
        <dbReference type="ARBA" id="ARBA00022884"/>
    </source>
</evidence>
<feature type="domain" description="tRNA-specific 2-thiouridylase MnmA-like C-terminal" evidence="10">
    <location>
        <begin position="278"/>
        <end position="360"/>
    </location>
</feature>
<dbReference type="STRING" id="1968527.B5M47_03355"/>
<evidence type="ECO:0000313" key="13">
    <source>
        <dbReference type="Proteomes" id="UP000192520"/>
    </source>
</evidence>
<dbReference type="HAMAP" id="MF_00144">
    <property type="entry name" value="tRNA_thiouridyl_MnmA"/>
    <property type="match status" value="1"/>
</dbReference>
<protein>
    <recommendedName>
        <fullName evidence="9">tRNA-specific 2-thiouridylase MnmA</fullName>
        <ecNumber evidence="9">2.8.1.13</ecNumber>
    </recommendedName>
</protein>
<evidence type="ECO:0000256" key="4">
    <source>
        <dbReference type="ARBA" id="ARBA00022741"/>
    </source>
</evidence>
<dbReference type="Pfam" id="PF20259">
    <property type="entry name" value="tRNA_Me_trans_M"/>
    <property type="match status" value="1"/>
</dbReference>
<evidence type="ECO:0000259" key="11">
    <source>
        <dbReference type="Pfam" id="PF20259"/>
    </source>
</evidence>
<dbReference type="GO" id="GO:0000049">
    <property type="term" value="F:tRNA binding"/>
    <property type="evidence" value="ECO:0007669"/>
    <property type="project" value="UniProtKB-KW"/>
</dbReference>
<dbReference type="InterPro" id="IPR023382">
    <property type="entry name" value="MnmA-like_central_sf"/>
</dbReference>
<evidence type="ECO:0000256" key="9">
    <source>
        <dbReference type="HAMAP-Rule" id="MF_00144"/>
    </source>
</evidence>
<feature type="active site" description="Cysteine persulfide intermediate" evidence="9">
    <location>
        <position position="199"/>
    </location>
</feature>
<dbReference type="Gene3D" id="2.40.30.10">
    <property type="entry name" value="Translation factors"/>
    <property type="match status" value="1"/>
</dbReference>
<keyword evidence="3 9" id="KW-0819">tRNA processing</keyword>
<feature type="active site" description="Nucleophile" evidence="9">
    <location>
        <position position="102"/>
    </location>
</feature>
<accession>A0A1W9NXB7</accession>
<keyword evidence="5 9" id="KW-0067">ATP-binding</keyword>
<comment type="caution">
    <text evidence="12">The sequence shown here is derived from an EMBL/GenBank/DDBJ whole genome shotgun (WGS) entry which is preliminary data.</text>
</comment>
<dbReference type="NCBIfam" id="TIGR00420">
    <property type="entry name" value="trmU"/>
    <property type="match status" value="1"/>
</dbReference>
<dbReference type="FunFam" id="2.30.30.280:FF:000001">
    <property type="entry name" value="tRNA-specific 2-thiouridylase MnmA"/>
    <property type="match status" value="1"/>
</dbReference>
<comment type="function">
    <text evidence="9">Catalyzes the 2-thiolation of uridine at the wobble position (U34) of tRNA, leading to the formation of s(2)U34.</text>
</comment>
<dbReference type="InterPro" id="IPR014729">
    <property type="entry name" value="Rossmann-like_a/b/a_fold"/>
</dbReference>
<evidence type="ECO:0000256" key="2">
    <source>
        <dbReference type="ARBA" id="ARBA00022679"/>
    </source>
</evidence>
<dbReference type="CDD" id="cd01998">
    <property type="entry name" value="MnmA_TRMU-like"/>
    <property type="match status" value="1"/>
</dbReference>
<comment type="caution">
    <text evidence="9">Lacks conserved residue(s) required for the propagation of feature annotation.</text>
</comment>
<keyword evidence="7 9" id="KW-1015">Disulfide bond</keyword>
<evidence type="ECO:0000259" key="10">
    <source>
        <dbReference type="Pfam" id="PF20258"/>
    </source>
</evidence>
<feature type="region of interest" description="Interaction with tRNA" evidence="9">
    <location>
        <begin position="149"/>
        <end position="151"/>
    </location>
</feature>
<evidence type="ECO:0000256" key="5">
    <source>
        <dbReference type="ARBA" id="ARBA00022840"/>
    </source>
</evidence>
<dbReference type="InterPro" id="IPR046884">
    <property type="entry name" value="MnmA-like_central"/>
</dbReference>
<keyword evidence="6 9" id="KW-0694">RNA-binding</keyword>
<proteinExistence type="inferred from homology"/>
<dbReference type="GO" id="GO:0005524">
    <property type="term" value="F:ATP binding"/>
    <property type="evidence" value="ECO:0007669"/>
    <property type="project" value="UniProtKB-KW"/>
</dbReference>
<comment type="subcellular location">
    <subcellularLocation>
        <location evidence="9">Cytoplasm</location>
    </subcellularLocation>
</comment>
<dbReference type="EC" id="2.8.1.13" evidence="9"/>
<keyword evidence="2 9" id="KW-0808">Transferase</keyword>
<comment type="similarity">
    <text evidence="9">Belongs to the MnmA/TRMU family.</text>
</comment>
<feature type="site" description="Interaction with tRNA" evidence="9">
    <location>
        <position position="339"/>
    </location>
</feature>
<evidence type="ECO:0000256" key="1">
    <source>
        <dbReference type="ARBA" id="ARBA00022555"/>
    </source>
</evidence>
<dbReference type="EMBL" id="MZGJ01000022">
    <property type="protein sequence ID" value="OQX50734.1"/>
    <property type="molecule type" value="Genomic_DNA"/>
</dbReference>
<feature type="domain" description="tRNA-specific 2-thiouridylase MnmA-like central" evidence="11">
    <location>
        <begin position="208"/>
        <end position="272"/>
    </location>
</feature>
<dbReference type="PANTHER" id="PTHR11933">
    <property type="entry name" value="TRNA 5-METHYLAMINOMETHYL-2-THIOURIDYLATE -METHYLTRANSFERASE"/>
    <property type="match status" value="1"/>
</dbReference>
<evidence type="ECO:0000256" key="3">
    <source>
        <dbReference type="ARBA" id="ARBA00022694"/>
    </source>
</evidence>
<dbReference type="NCBIfam" id="NF001138">
    <property type="entry name" value="PRK00143.1"/>
    <property type="match status" value="1"/>
</dbReference>
<keyword evidence="1 9" id="KW-0820">tRNA-binding</keyword>
<evidence type="ECO:0000256" key="8">
    <source>
        <dbReference type="ARBA" id="ARBA00051542"/>
    </source>
</evidence>
<evidence type="ECO:0000256" key="7">
    <source>
        <dbReference type="ARBA" id="ARBA00023157"/>
    </source>
</evidence>
<dbReference type="SUPFAM" id="SSF52402">
    <property type="entry name" value="Adenine nucleotide alpha hydrolases-like"/>
    <property type="match status" value="1"/>
</dbReference>
<feature type="binding site" evidence="9">
    <location>
        <begin position="14"/>
        <end position="21"/>
    </location>
    <ligand>
        <name>ATP</name>
        <dbReference type="ChEBI" id="CHEBI:30616"/>
    </ligand>
</feature>
<dbReference type="InterPro" id="IPR046885">
    <property type="entry name" value="MnmA-like_C"/>
</dbReference>
<dbReference type="GO" id="GO:0103016">
    <property type="term" value="F:tRNA-uridine 2-sulfurtransferase activity"/>
    <property type="evidence" value="ECO:0007669"/>
    <property type="project" value="UniProtKB-EC"/>
</dbReference>
<reference evidence="13" key="1">
    <citation type="submission" date="2017-03" db="EMBL/GenBank/DDBJ databases">
        <title>Novel pathways for hydrocarbon cycling and metabolic interdependencies in hydrothermal sediment communities.</title>
        <authorList>
            <person name="Dombrowski N."/>
            <person name="Seitz K."/>
            <person name="Teske A."/>
            <person name="Baker B."/>
        </authorList>
    </citation>
    <scope>NUCLEOTIDE SEQUENCE [LARGE SCALE GENOMIC DNA]</scope>
</reference>
<comment type="catalytic activity">
    <reaction evidence="8 9">
        <text>S-sulfanyl-L-cysteinyl-[protein] + uridine(34) in tRNA + AH2 + ATP = 2-thiouridine(34) in tRNA + L-cysteinyl-[protein] + A + AMP + diphosphate + H(+)</text>
        <dbReference type="Rhea" id="RHEA:47032"/>
        <dbReference type="Rhea" id="RHEA-COMP:10131"/>
        <dbReference type="Rhea" id="RHEA-COMP:11726"/>
        <dbReference type="Rhea" id="RHEA-COMP:11727"/>
        <dbReference type="Rhea" id="RHEA-COMP:11728"/>
        <dbReference type="ChEBI" id="CHEBI:13193"/>
        <dbReference type="ChEBI" id="CHEBI:15378"/>
        <dbReference type="ChEBI" id="CHEBI:17499"/>
        <dbReference type="ChEBI" id="CHEBI:29950"/>
        <dbReference type="ChEBI" id="CHEBI:30616"/>
        <dbReference type="ChEBI" id="CHEBI:33019"/>
        <dbReference type="ChEBI" id="CHEBI:61963"/>
        <dbReference type="ChEBI" id="CHEBI:65315"/>
        <dbReference type="ChEBI" id="CHEBI:87170"/>
        <dbReference type="ChEBI" id="CHEBI:456215"/>
        <dbReference type="EC" id="2.8.1.13"/>
    </reaction>
</comment>
<feature type="binding site" evidence="9">
    <location>
        <position position="127"/>
    </location>
    <ligand>
        <name>ATP</name>
        <dbReference type="ChEBI" id="CHEBI:30616"/>
    </ligand>
</feature>
<evidence type="ECO:0000313" key="12">
    <source>
        <dbReference type="EMBL" id="OQX50734.1"/>
    </source>
</evidence>
<dbReference type="GO" id="GO:0005737">
    <property type="term" value="C:cytoplasm"/>
    <property type="evidence" value="ECO:0007669"/>
    <property type="project" value="UniProtKB-SubCell"/>
</dbReference>
<dbReference type="Gene3D" id="2.30.30.280">
    <property type="entry name" value="Adenine nucleotide alpha hydrolases-like domains"/>
    <property type="match status" value="1"/>
</dbReference>
<dbReference type="GO" id="GO:0002143">
    <property type="term" value="P:tRNA wobble position uridine thiolation"/>
    <property type="evidence" value="ECO:0007669"/>
    <property type="project" value="TreeGrafter"/>
</dbReference>